<name>A0A8T2M9U0_ASTMX</name>
<proteinExistence type="predicted"/>
<dbReference type="Proteomes" id="UP000752171">
    <property type="component" value="Unassembled WGS sequence"/>
</dbReference>
<dbReference type="AlphaFoldDB" id="A0A8T2M9U0"/>
<evidence type="ECO:0000313" key="2">
    <source>
        <dbReference type="EMBL" id="KAG9281228.1"/>
    </source>
</evidence>
<comment type="caution">
    <text evidence="2">The sequence shown here is derived from an EMBL/GenBank/DDBJ whole genome shotgun (WGS) entry which is preliminary data.</text>
</comment>
<gene>
    <name evidence="2" type="ORF">AMEX_G4017</name>
</gene>
<organism evidence="2 3">
    <name type="scientific">Astyanax mexicanus</name>
    <name type="common">Blind cave fish</name>
    <name type="synonym">Astyanax fasciatus mexicanus</name>
    <dbReference type="NCBI Taxonomy" id="7994"/>
    <lineage>
        <taxon>Eukaryota</taxon>
        <taxon>Metazoa</taxon>
        <taxon>Chordata</taxon>
        <taxon>Craniata</taxon>
        <taxon>Vertebrata</taxon>
        <taxon>Euteleostomi</taxon>
        <taxon>Actinopterygii</taxon>
        <taxon>Neopterygii</taxon>
        <taxon>Teleostei</taxon>
        <taxon>Ostariophysi</taxon>
        <taxon>Characiformes</taxon>
        <taxon>Characoidei</taxon>
        <taxon>Acestrorhamphidae</taxon>
        <taxon>Acestrorhamphinae</taxon>
        <taxon>Astyanax</taxon>
    </lineage>
</organism>
<reference evidence="2 3" key="1">
    <citation type="submission" date="2021-07" db="EMBL/GenBank/DDBJ databases">
        <authorList>
            <person name="Imarazene B."/>
            <person name="Zahm M."/>
            <person name="Klopp C."/>
            <person name="Cabau C."/>
            <person name="Beille S."/>
            <person name="Jouanno E."/>
            <person name="Castinel A."/>
            <person name="Lluch J."/>
            <person name="Gil L."/>
            <person name="Kuchtly C."/>
            <person name="Lopez Roques C."/>
            <person name="Donnadieu C."/>
            <person name="Parrinello H."/>
            <person name="Journot L."/>
            <person name="Du K."/>
            <person name="Schartl M."/>
            <person name="Retaux S."/>
            <person name="Guiguen Y."/>
        </authorList>
    </citation>
    <scope>NUCLEOTIDE SEQUENCE [LARGE SCALE GENOMIC DNA]</scope>
    <source>
        <strain evidence="2">Pach_M1</strain>
        <tissue evidence="2">Testis</tissue>
    </source>
</reference>
<feature type="chain" id="PRO_5035758012" evidence="1">
    <location>
        <begin position="20"/>
        <end position="135"/>
    </location>
</feature>
<dbReference type="EMBL" id="JAICCE010000002">
    <property type="protein sequence ID" value="KAG9281228.1"/>
    <property type="molecule type" value="Genomic_DNA"/>
</dbReference>
<evidence type="ECO:0000313" key="3">
    <source>
        <dbReference type="Proteomes" id="UP000752171"/>
    </source>
</evidence>
<protein>
    <submittedName>
        <fullName evidence="2">Uncharacterized protein</fullName>
    </submittedName>
</protein>
<feature type="signal peptide" evidence="1">
    <location>
        <begin position="1"/>
        <end position="19"/>
    </location>
</feature>
<evidence type="ECO:0000256" key="1">
    <source>
        <dbReference type="SAM" id="SignalP"/>
    </source>
</evidence>
<keyword evidence="1" id="KW-0732">Signal</keyword>
<sequence>MRTLFLLIVLSFHIALSFSLPNKPIVRIIVKDLNKLSPELRSSLHSTLSFNQTCDCDLLAMKHLKQMLDNINPKDVSPSDKEQLGRIILNLGAVHHKKKEEEKNCLKKTHQRLRKRTTTVVPHYENLQHWLRKCE</sequence>
<accession>A0A8T2M9U0</accession>